<comment type="caution">
    <text evidence="1">The sequence shown here is derived from an EMBL/GenBank/DDBJ whole genome shotgun (WGS) entry which is preliminary data.</text>
</comment>
<proteinExistence type="predicted"/>
<gene>
    <name evidence="1" type="ORF">BGTH12_LOCUS4331</name>
</gene>
<evidence type="ECO:0000313" key="2">
    <source>
        <dbReference type="Proteomes" id="UP000683417"/>
    </source>
</evidence>
<dbReference type="EMBL" id="CAJHIT010000007">
    <property type="protein sequence ID" value="CAD6502973.1"/>
    <property type="molecule type" value="Genomic_DNA"/>
</dbReference>
<protein>
    <submittedName>
        <fullName evidence="1">BgTH12-02647</fullName>
    </submittedName>
</protein>
<dbReference type="Proteomes" id="UP000683417">
    <property type="component" value="Unassembled WGS sequence"/>
</dbReference>
<reference evidence="1" key="1">
    <citation type="submission" date="2020-10" db="EMBL/GenBank/DDBJ databases">
        <authorList>
            <person name="Muller C M."/>
        </authorList>
    </citation>
    <scope>NUCLEOTIDE SEQUENCE</scope>
    <source>
        <strain evidence="1">THUN-12</strain>
    </source>
</reference>
<dbReference type="AlphaFoldDB" id="A0A9W4GFN0"/>
<accession>A0A9W4GFN0</accession>
<name>A0A9W4GFN0_BLUGR</name>
<evidence type="ECO:0000313" key="1">
    <source>
        <dbReference type="EMBL" id="CAD6502973.1"/>
    </source>
</evidence>
<organism evidence="1 2">
    <name type="scientific">Blumeria graminis f. sp. triticale</name>
    <dbReference type="NCBI Taxonomy" id="1689686"/>
    <lineage>
        <taxon>Eukaryota</taxon>
        <taxon>Fungi</taxon>
        <taxon>Dikarya</taxon>
        <taxon>Ascomycota</taxon>
        <taxon>Pezizomycotina</taxon>
        <taxon>Leotiomycetes</taxon>
        <taxon>Erysiphales</taxon>
        <taxon>Erysiphaceae</taxon>
        <taxon>Blumeria</taxon>
    </lineage>
</organism>
<sequence>MRSILCPNSEPCIMDGWCGIYEWI</sequence>